<sequence length="96" mass="11600">MKTQFCELNKDLEEDKKQNLSESTIKLQQKVEDLLNKIDKNKNYKKNNKNIILKKGDKYILEMTENTKNIIEKLFFYNLLDDFLIDDYLNFKSEDK</sequence>
<reference evidence="1" key="1">
    <citation type="journal article" date="2020" name="Nature">
        <title>Giant virus diversity and host interactions through global metagenomics.</title>
        <authorList>
            <person name="Schulz F."/>
            <person name="Roux S."/>
            <person name="Paez-Espino D."/>
            <person name="Jungbluth S."/>
            <person name="Walsh D.A."/>
            <person name="Denef V.J."/>
            <person name="McMahon K.D."/>
            <person name="Konstantinidis K.T."/>
            <person name="Eloe-Fadrosh E.A."/>
            <person name="Kyrpides N.C."/>
            <person name="Woyke T."/>
        </authorList>
    </citation>
    <scope>NUCLEOTIDE SEQUENCE</scope>
    <source>
        <strain evidence="1">GVMAG-S-1021933-23</strain>
    </source>
</reference>
<proteinExistence type="predicted"/>
<organism evidence="1">
    <name type="scientific">viral metagenome</name>
    <dbReference type="NCBI Taxonomy" id="1070528"/>
    <lineage>
        <taxon>unclassified sequences</taxon>
        <taxon>metagenomes</taxon>
        <taxon>organismal metagenomes</taxon>
    </lineage>
</organism>
<dbReference type="EMBL" id="MN740597">
    <property type="protein sequence ID" value="QHS78433.1"/>
    <property type="molecule type" value="Genomic_DNA"/>
</dbReference>
<name>A0A6C0AG36_9ZZZZ</name>
<protein>
    <submittedName>
        <fullName evidence="1">Uncharacterized protein</fullName>
    </submittedName>
</protein>
<accession>A0A6C0AG36</accession>
<evidence type="ECO:0000313" key="1">
    <source>
        <dbReference type="EMBL" id="QHS78433.1"/>
    </source>
</evidence>
<dbReference type="AlphaFoldDB" id="A0A6C0AG36"/>